<dbReference type="InterPro" id="IPR007488">
    <property type="entry name" value="DUF535"/>
</dbReference>
<evidence type="ECO:0000313" key="1">
    <source>
        <dbReference type="EMBL" id="MEA8801286.1"/>
    </source>
</evidence>
<sequence length="304" mass="34748">MVSITASAIKEWRRNNKVICHVKLKYKKVLRKCREIPLTGGKYKQYQRLCQTYSCAKLTSETPGLVHFEDKPFKAYLNKRMSKRAKLNIAHGALNFIEKSFQAEILPQLYNVSAFGCSMIAIPLKNGTSLEVKLLASPFQEEGELMLQMFFENKRVYSVCFSCTDQGSAWIGGIQGGKDIGNDEVKALTKELYGTRPKNLIITLLYGLLRHFNIREIYAIDSDYHVKSDKVKASYSELWLEIGGEKQRRGWYKLPAQEIKKSLEEVKSKHRSQFIKRESLKEQAQLDLIAALQKITVGESANKP</sequence>
<dbReference type="RefSeq" id="WP_032711491.1">
    <property type="nucleotide sequence ID" value="NZ_CABHFP010000020.1"/>
</dbReference>
<reference evidence="3" key="1">
    <citation type="submission" date="2020-06" db="EMBL/GenBank/DDBJ databases">
        <title>REHAB project genomes.</title>
        <authorList>
            <person name="Shaw L.P."/>
        </authorList>
    </citation>
    <scope>NUCLEOTIDE SEQUENCE [LARGE SCALE GENOMIC DNA]</scope>
    <source>
        <strain evidence="3">RHBSTW-00938</strain>
    </source>
</reference>
<evidence type="ECO:0000313" key="4">
    <source>
        <dbReference type="Proteomes" id="UP001303386"/>
    </source>
</evidence>
<evidence type="ECO:0000313" key="3">
    <source>
        <dbReference type="Proteomes" id="UP000514462"/>
    </source>
</evidence>
<dbReference type="EMBL" id="CP055904">
    <property type="protein sequence ID" value="QMR42516.1"/>
    <property type="molecule type" value="Genomic_DNA"/>
</dbReference>
<organism evidence="1 4">
    <name type="scientific">Klebsiella aerogenes</name>
    <name type="common">Enterobacter aerogenes</name>
    <dbReference type="NCBI Taxonomy" id="548"/>
    <lineage>
        <taxon>Bacteria</taxon>
        <taxon>Pseudomonadati</taxon>
        <taxon>Pseudomonadota</taxon>
        <taxon>Gammaproteobacteria</taxon>
        <taxon>Enterobacterales</taxon>
        <taxon>Enterobacteriaceae</taxon>
        <taxon>Klebsiella/Raoultella group</taxon>
        <taxon>Klebsiella</taxon>
    </lineage>
</organism>
<dbReference type="Proteomes" id="UP001303386">
    <property type="component" value="Unassembled WGS sequence"/>
</dbReference>
<dbReference type="AlphaFoldDB" id="A0AAP0W0B6"/>
<dbReference type="PANTHER" id="PTHR38785">
    <property type="entry name" value="HOMOLOG OF VIRK"/>
    <property type="match status" value="1"/>
</dbReference>
<dbReference type="GO" id="GO:0006974">
    <property type="term" value="P:DNA damage response"/>
    <property type="evidence" value="ECO:0007669"/>
    <property type="project" value="TreeGrafter"/>
</dbReference>
<protein>
    <submittedName>
        <fullName evidence="1">DUF535 family protein</fullName>
    </submittedName>
</protein>
<reference evidence="2" key="2">
    <citation type="journal article" date="2021" name="Microb. Genom.">
        <title>A genomic epidemiological study shows that prevalence of antimicrobial resistance in Enterobacterales is associated with the livestock host, as well as antimicrobial usage.</title>
        <authorList>
            <person name="AbuOun M."/>
            <person name="Jones H."/>
            <person name="Stubberfield E."/>
            <person name="Gilson D."/>
            <person name="Shaw L.P."/>
            <person name="Hubbard A.T.M."/>
            <person name="Chau K.K."/>
            <person name="Sebra R."/>
            <person name="Peto T.E.A."/>
            <person name="Crook D.W."/>
            <person name="Read D.S."/>
            <person name="Gweon H.S."/>
            <person name="Walker A.S."/>
            <person name="Stoesser N."/>
            <person name="Smith R.P."/>
            <person name="Anjum M.F."/>
            <person name="On Behalf Of The Rehab Consortium."/>
        </authorList>
    </citation>
    <scope>NUCLEOTIDE SEQUENCE</scope>
    <source>
        <strain evidence="2">RHBSTW-00938</strain>
    </source>
</reference>
<dbReference type="Pfam" id="PF04393">
    <property type="entry name" value="DUF535"/>
    <property type="match status" value="1"/>
</dbReference>
<evidence type="ECO:0000313" key="2">
    <source>
        <dbReference type="EMBL" id="QMR42516.1"/>
    </source>
</evidence>
<dbReference type="Proteomes" id="UP000514462">
    <property type="component" value="Chromosome"/>
</dbReference>
<proteinExistence type="predicted"/>
<dbReference type="PANTHER" id="PTHR38785:SF1">
    <property type="entry name" value="HOMOLOG OF VIRK"/>
    <property type="match status" value="1"/>
</dbReference>
<name>A0AAP0W0B6_KLEAE</name>
<gene>
    <name evidence="2" type="ORF">HV331_24820</name>
    <name evidence="1" type="ORF">PZT46_18740</name>
</gene>
<reference evidence="1" key="3">
    <citation type="journal article" date="2023" name="J. Hosp. Infect.">
        <title>Cross-contamination of carbapenem-resistant Gram-negative bacteria between patients and hospital environment in the first year of a newly built surgical ward.</title>
        <authorList>
            <person name="Boutin S."/>
            <person name="Scherrer M."/>
            <person name="Spath I."/>
            <person name="Kocer K."/>
            <person name="Heeg K."/>
            <person name="Nurjadi D."/>
        </authorList>
    </citation>
    <scope>NUCLEOTIDE SEQUENCE</scope>
    <source>
        <strain evidence="1">KE10384</strain>
    </source>
</reference>
<dbReference type="EMBL" id="JARELW010000008">
    <property type="protein sequence ID" value="MEA8801286.1"/>
    <property type="molecule type" value="Genomic_DNA"/>
</dbReference>
<accession>A0AAP0W0B6</accession>